<dbReference type="GO" id="GO:0051011">
    <property type="term" value="F:microtubule minus-end binding"/>
    <property type="evidence" value="ECO:0007669"/>
    <property type="project" value="TreeGrafter"/>
</dbReference>
<dbReference type="GO" id="GO:0051225">
    <property type="term" value="P:spindle assembly"/>
    <property type="evidence" value="ECO:0007669"/>
    <property type="project" value="TreeGrafter"/>
</dbReference>
<evidence type="ECO:0000256" key="3">
    <source>
        <dbReference type="ARBA" id="ARBA00022701"/>
    </source>
</evidence>
<dbReference type="GO" id="GO:0043015">
    <property type="term" value="F:gamma-tubulin binding"/>
    <property type="evidence" value="ECO:0007669"/>
    <property type="project" value="InterPro"/>
</dbReference>
<evidence type="ECO:0000256" key="4">
    <source>
        <dbReference type="ARBA" id="ARBA00023212"/>
    </source>
</evidence>
<dbReference type="RefSeq" id="XP_046599418.1">
    <property type="nucleotide sequence ID" value="XM_046743462.1"/>
</dbReference>
<keyword evidence="3 5" id="KW-0493">Microtubule</keyword>
<evidence type="ECO:0000256" key="1">
    <source>
        <dbReference type="ARBA" id="ARBA00010337"/>
    </source>
</evidence>
<dbReference type="Pfam" id="PF04130">
    <property type="entry name" value="GCP_C_terminal"/>
    <property type="match status" value="1"/>
</dbReference>
<dbReference type="FunCoup" id="A0A6J0BUE6">
    <property type="interactions" value="1615"/>
</dbReference>
<dbReference type="GeneID" id="107222873"/>
<dbReference type="Gene3D" id="1.20.120.1900">
    <property type="entry name" value="Gamma-tubulin complex, C-terminal domain"/>
    <property type="match status" value="1"/>
</dbReference>
<dbReference type="RefSeq" id="XP_015517887.1">
    <property type="nucleotide sequence ID" value="XM_015662401.1"/>
</dbReference>
<dbReference type="InterPro" id="IPR007259">
    <property type="entry name" value="GCP"/>
</dbReference>
<dbReference type="GO" id="GO:0005874">
    <property type="term" value="C:microtubule"/>
    <property type="evidence" value="ECO:0007669"/>
    <property type="project" value="UniProtKB-KW"/>
</dbReference>
<dbReference type="Proteomes" id="UP000829291">
    <property type="component" value="Chromosome 6"/>
</dbReference>
<dbReference type="InterPro" id="IPR040457">
    <property type="entry name" value="GCP_C"/>
</dbReference>
<keyword evidence="4 5" id="KW-0206">Cytoskeleton</keyword>
<keyword evidence="2 5" id="KW-0963">Cytoplasm</keyword>
<dbReference type="OrthoDB" id="2192946at2759"/>
<dbReference type="InterPro" id="IPR041470">
    <property type="entry name" value="GCP_N"/>
</dbReference>
<dbReference type="PANTHER" id="PTHR19302:SF13">
    <property type="entry name" value="GAMMA-TUBULIN COMPLEX COMPONENT 2"/>
    <property type="match status" value="1"/>
</dbReference>
<evidence type="ECO:0000313" key="8">
    <source>
        <dbReference type="Proteomes" id="UP000829291"/>
    </source>
</evidence>
<dbReference type="GO" id="GO:0031122">
    <property type="term" value="P:cytoplasmic microtubule organization"/>
    <property type="evidence" value="ECO:0007669"/>
    <property type="project" value="TreeGrafter"/>
</dbReference>
<dbReference type="AlphaFoldDB" id="A0A6J0BUE6"/>
<keyword evidence="8" id="KW-1185">Reference proteome</keyword>
<dbReference type="GO" id="GO:0007020">
    <property type="term" value="P:microtubule nucleation"/>
    <property type="evidence" value="ECO:0007669"/>
    <property type="project" value="InterPro"/>
</dbReference>
<dbReference type="InterPro" id="IPR042241">
    <property type="entry name" value="GCP_C_sf"/>
</dbReference>
<dbReference type="GO" id="GO:0000922">
    <property type="term" value="C:spindle pole"/>
    <property type="evidence" value="ECO:0007669"/>
    <property type="project" value="InterPro"/>
</dbReference>
<accession>A0A6J0BUE6</accession>
<gene>
    <name evidence="9 10" type="primary">LOC107222873</name>
</gene>
<feature type="domain" description="Gamma tubulin complex component C-terminal" evidence="6">
    <location>
        <begin position="486"/>
        <end position="827"/>
    </location>
</feature>
<reference evidence="9" key="1">
    <citation type="submission" date="2025-04" db="UniProtKB">
        <authorList>
            <consortium name="RefSeq"/>
        </authorList>
    </citation>
    <scope>IDENTIFICATION</scope>
    <source>
        <tissue evidence="10">Thorax and Abdomen</tissue>
        <tissue evidence="9">Whole body</tissue>
    </source>
</reference>
<evidence type="ECO:0000259" key="6">
    <source>
        <dbReference type="Pfam" id="PF04130"/>
    </source>
</evidence>
<comment type="subcellular location">
    <subcellularLocation>
        <location evidence="5">Cytoplasm</location>
        <location evidence="5">Cytoskeleton</location>
        <location evidence="5">Microtubule organizing center</location>
    </subcellularLocation>
</comment>
<name>A0A6J0BUE6_NEOLC</name>
<organism evidence="8 9">
    <name type="scientific">Neodiprion lecontei</name>
    <name type="common">Redheaded pine sawfly</name>
    <dbReference type="NCBI Taxonomy" id="441921"/>
    <lineage>
        <taxon>Eukaryota</taxon>
        <taxon>Metazoa</taxon>
        <taxon>Ecdysozoa</taxon>
        <taxon>Arthropoda</taxon>
        <taxon>Hexapoda</taxon>
        <taxon>Insecta</taxon>
        <taxon>Pterygota</taxon>
        <taxon>Neoptera</taxon>
        <taxon>Endopterygota</taxon>
        <taxon>Hymenoptera</taxon>
        <taxon>Tenthredinoidea</taxon>
        <taxon>Diprionidae</taxon>
        <taxon>Diprioninae</taxon>
        <taxon>Neodiprion</taxon>
    </lineage>
</organism>
<evidence type="ECO:0000259" key="7">
    <source>
        <dbReference type="Pfam" id="PF17681"/>
    </source>
</evidence>
<dbReference type="GO" id="GO:0051321">
    <property type="term" value="P:meiotic cell cycle"/>
    <property type="evidence" value="ECO:0007669"/>
    <property type="project" value="TreeGrafter"/>
</dbReference>
<dbReference type="GO" id="GO:0000278">
    <property type="term" value="P:mitotic cell cycle"/>
    <property type="evidence" value="ECO:0007669"/>
    <property type="project" value="TreeGrafter"/>
</dbReference>
<evidence type="ECO:0000256" key="2">
    <source>
        <dbReference type="ARBA" id="ARBA00022490"/>
    </source>
</evidence>
<sequence>MSEFKLHHLVGELLEILGSSSAPEKYVEELQKRCSRSSDLAISNVATQSCVRKLAKNAPDSDLFLQKYEELKSKNVDLLGPFMQLLDLISADKNLKDHLGKNALSTNLSNTKSSTITREDVPQICKNVIKAAVEGERKLNKQISMTDKRNDPPLVSQNWVVDRPRFSWDFPSDLSVTFCQKVVPAASQETILLWDILCCLKGMDGSYITSEPLANPYDVRSFVISQDVGTSYKQLAQQILPLASHYSMTVRFIEEKVLPEDGQVNHALRGALNCLLKDYLLFIVQLEAEHIRGKLNLQKLWFYIQPTMATMAILAHITSTICKASAKGGKVLSLLHEHMNDISGEAKSKELCLFLIRAASVPYMQTLEKWVYKGVISDPYQEFLVEDNELIQREELPMDYSADYWEKRYTVRHERIPVFLSEHAQTILRTGKYLNVIRQCGKTVQWGKQEPLEYQHRGQKYIAAIDRAYSEAARTLLEVLIHENDLMGRLRSVKNYFLLAQGDFVVQFMNLCEGELAKNMYDIVIHRLASLLELALRMSTADCDPYKDDLKPELLPHDLQFQMFRILSIQTQGEKDFCSQVDTALTGLEAFVFNYDVKWPVSLIINRKAIACYQMIFRHLFYCKHIERLLCRVWISNKIAKTFTCEAAMAYRQAFSLRQRMLDCIQHLEYYMMVEVIEPNWLTFLNKMSKVSNVDDVLSVHQDLLDNCLKECMLTDPVLLACITSLCAVCVEFCNFMQQMSRYYVDAELTSMIGSCQDDVGDCDSENDAESTLGAEEGSFEERITKLDTRFMEVLVRLLDRIRDLGREIDNEKLLNVLCRLDFNMFYTEMLSRQGMEKTTRQQDISG</sequence>
<dbReference type="InParanoid" id="A0A6J0BUE6"/>
<evidence type="ECO:0000313" key="10">
    <source>
        <dbReference type="RefSeq" id="XP_046599418.1"/>
    </source>
</evidence>
<protein>
    <recommendedName>
        <fullName evidence="5">Gamma-tubulin complex component</fullName>
    </recommendedName>
</protein>
<proteinExistence type="inferred from homology"/>
<evidence type="ECO:0000313" key="9">
    <source>
        <dbReference type="RefSeq" id="XP_015517887.1"/>
    </source>
</evidence>
<feature type="domain" description="Gamma tubulin complex component protein N-terminal" evidence="7">
    <location>
        <begin position="195"/>
        <end position="483"/>
    </location>
</feature>
<dbReference type="GO" id="GO:0000930">
    <property type="term" value="C:gamma-tubulin complex"/>
    <property type="evidence" value="ECO:0007669"/>
    <property type="project" value="TreeGrafter"/>
</dbReference>
<dbReference type="KEGG" id="nlo:107222873"/>
<comment type="similarity">
    <text evidence="1 5">Belongs to the TUBGCP family.</text>
</comment>
<dbReference type="Pfam" id="PF17681">
    <property type="entry name" value="GCP_N_terminal"/>
    <property type="match status" value="1"/>
</dbReference>
<evidence type="ECO:0000256" key="5">
    <source>
        <dbReference type="RuleBase" id="RU363050"/>
    </source>
</evidence>
<dbReference type="PANTHER" id="PTHR19302">
    <property type="entry name" value="GAMMA TUBULIN COMPLEX PROTEIN"/>
    <property type="match status" value="1"/>
</dbReference>